<evidence type="ECO:0000256" key="4">
    <source>
        <dbReference type="ARBA" id="ARBA00023136"/>
    </source>
</evidence>
<evidence type="ECO:0000256" key="2">
    <source>
        <dbReference type="ARBA" id="ARBA00022692"/>
    </source>
</evidence>
<keyword evidence="3 6" id="KW-1133">Transmembrane helix</keyword>
<comment type="subcellular location">
    <subcellularLocation>
        <location evidence="6">Cell membrane</location>
        <topology evidence="6">Multi-pass membrane protein</topology>
    </subcellularLocation>
    <subcellularLocation>
        <location evidence="1">Membrane</location>
        <topology evidence="1">Multi-pass membrane protein</topology>
    </subcellularLocation>
</comment>
<dbReference type="Proteomes" id="UP000234331">
    <property type="component" value="Unassembled WGS sequence"/>
</dbReference>
<keyword evidence="6" id="KW-1003">Cell membrane</keyword>
<dbReference type="PROSITE" id="PS51012">
    <property type="entry name" value="ABC_TM2"/>
    <property type="match status" value="1"/>
</dbReference>
<dbReference type="InterPro" id="IPR000412">
    <property type="entry name" value="ABC_2_transport"/>
</dbReference>
<dbReference type="RefSeq" id="WP_101831679.1">
    <property type="nucleotide sequence ID" value="NZ_FZMO01000122.1"/>
</dbReference>
<dbReference type="InterPro" id="IPR047817">
    <property type="entry name" value="ABC2_TM_bact-type"/>
</dbReference>
<protein>
    <recommendedName>
        <fullName evidence="6">Transport permease protein</fullName>
    </recommendedName>
</protein>
<evidence type="ECO:0000313" key="10">
    <source>
        <dbReference type="Proteomes" id="UP000234331"/>
    </source>
</evidence>
<dbReference type="PANTHER" id="PTHR43229:SF2">
    <property type="entry name" value="NODULATION PROTEIN J"/>
    <property type="match status" value="1"/>
</dbReference>
<dbReference type="Pfam" id="PF01061">
    <property type="entry name" value="ABC2_membrane"/>
    <property type="match status" value="1"/>
</dbReference>
<keyword evidence="2 6" id="KW-0812">Transmembrane</keyword>
<feature type="transmembrane region" description="Helical" evidence="6">
    <location>
        <begin position="255"/>
        <end position="277"/>
    </location>
</feature>
<dbReference type="GO" id="GO:0140359">
    <property type="term" value="F:ABC-type transporter activity"/>
    <property type="evidence" value="ECO:0007669"/>
    <property type="project" value="InterPro"/>
</dbReference>
<feature type="transmembrane region" description="Helical" evidence="6">
    <location>
        <begin position="198"/>
        <end position="217"/>
    </location>
</feature>
<dbReference type="InterPro" id="IPR013525">
    <property type="entry name" value="ABC2_TM"/>
</dbReference>
<evidence type="ECO:0000256" key="5">
    <source>
        <dbReference type="ARBA" id="ARBA00023251"/>
    </source>
</evidence>
<sequence length="281" mass="30199">MTTLTTTLPEQAPRAAAPRPEPAGPPRVTPLDALRHTRTLAWRTLVQIKHNPMELLDFSVQPLMFLLLFTYVFGGAISGSTSDYLTFALPGIIVQNTLFTTLNTGTGLNTDLTKGVFDRLRSLPIARSAPLAGRIVADLAKQLWAICMLLGLGYILGFRVETGPLQAVAAVGLVMLFALCVSWISVLVGMLVSEPEKVMIFGFTLIFPLTFVSNAFVQTSTMPGWLQAFVKVNPVTALADATRGLLVSGPVATPVWHALLWAAGIAAVFAPLAVAAFKRRV</sequence>
<organism evidence="9 10">
    <name type="scientific">Frankia canadensis</name>
    <dbReference type="NCBI Taxonomy" id="1836972"/>
    <lineage>
        <taxon>Bacteria</taxon>
        <taxon>Bacillati</taxon>
        <taxon>Actinomycetota</taxon>
        <taxon>Actinomycetes</taxon>
        <taxon>Frankiales</taxon>
        <taxon>Frankiaceae</taxon>
        <taxon>Frankia</taxon>
    </lineage>
</organism>
<keyword evidence="4 6" id="KW-0472">Membrane</keyword>
<keyword evidence="6" id="KW-0813">Transport</keyword>
<keyword evidence="10" id="KW-1185">Reference proteome</keyword>
<comment type="similarity">
    <text evidence="6">Belongs to the ABC-2 integral membrane protein family.</text>
</comment>
<feature type="transmembrane region" description="Helical" evidence="6">
    <location>
        <begin position="143"/>
        <end position="160"/>
    </location>
</feature>
<evidence type="ECO:0000256" key="7">
    <source>
        <dbReference type="SAM" id="MobiDB-lite"/>
    </source>
</evidence>
<proteinExistence type="inferred from homology"/>
<dbReference type="GO" id="GO:0043190">
    <property type="term" value="C:ATP-binding cassette (ABC) transporter complex"/>
    <property type="evidence" value="ECO:0007669"/>
    <property type="project" value="InterPro"/>
</dbReference>
<feature type="compositionally biased region" description="Pro residues" evidence="7">
    <location>
        <begin position="19"/>
        <end position="28"/>
    </location>
</feature>
<reference evidence="9 10" key="1">
    <citation type="submission" date="2017-06" db="EMBL/GenBank/DDBJ databases">
        <authorList>
            <person name="Kim H.J."/>
            <person name="Triplett B.A."/>
        </authorList>
    </citation>
    <scope>NUCLEOTIDE SEQUENCE [LARGE SCALE GENOMIC DNA]</scope>
    <source>
        <strain evidence="9">FRACA_ARgP5</strain>
    </source>
</reference>
<evidence type="ECO:0000256" key="6">
    <source>
        <dbReference type="RuleBase" id="RU361157"/>
    </source>
</evidence>
<evidence type="ECO:0000256" key="1">
    <source>
        <dbReference type="ARBA" id="ARBA00004141"/>
    </source>
</evidence>
<dbReference type="OrthoDB" id="8988363at2"/>
<dbReference type="EMBL" id="FZMO01000122">
    <property type="protein sequence ID" value="SNQ47903.1"/>
    <property type="molecule type" value="Genomic_DNA"/>
</dbReference>
<feature type="transmembrane region" description="Helical" evidence="6">
    <location>
        <begin position="58"/>
        <end position="77"/>
    </location>
</feature>
<accession>A0A2I2KQF3</accession>
<comment type="caution">
    <text evidence="6">Lacks conserved residue(s) required for the propagation of feature annotation.</text>
</comment>
<dbReference type="GO" id="GO:0046677">
    <property type="term" value="P:response to antibiotic"/>
    <property type="evidence" value="ECO:0007669"/>
    <property type="project" value="UniProtKB-KW"/>
</dbReference>
<name>A0A2I2KQF3_9ACTN</name>
<evidence type="ECO:0000259" key="8">
    <source>
        <dbReference type="PROSITE" id="PS51012"/>
    </source>
</evidence>
<dbReference type="PANTHER" id="PTHR43229">
    <property type="entry name" value="NODULATION PROTEIN J"/>
    <property type="match status" value="1"/>
</dbReference>
<keyword evidence="5" id="KW-0046">Antibiotic resistance</keyword>
<feature type="transmembrane region" description="Helical" evidence="6">
    <location>
        <begin position="166"/>
        <end position="191"/>
    </location>
</feature>
<dbReference type="PIRSF" id="PIRSF006648">
    <property type="entry name" value="DrrB"/>
    <property type="match status" value="1"/>
</dbReference>
<feature type="compositionally biased region" description="Low complexity" evidence="7">
    <location>
        <begin position="9"/>
        <end position="18"/>
    </location>
</feature>
<feature type="domain" description="ABC transmembrane type-2" evidence="8">
    <location>
        <begin position="53"/>
        <end position="280"/>
    </location>
</feature>
<evidence type="ECO:0000256" key="3">
    <source>
        <dbReference type="ARBA" id="ARBA00022989"/>
    </source>
</evidence>
<evidence type="ECO:0000313" key="9">
    <source>
        <dbReference type="EMBL" id="SNQ47903.1"/>
    </source>
</evidence>
<feature type="region of interest" description="Disordered" evidence="7">
    <location>
        <begin position="1"/>
        <end position="30"/>
    </location>
</feature>
<dbReference type="AlphaFoldDB" id="A0A2I2KQF3"/>
<gene>
    <name evidence="9" type="primary">drrB</name>
    <name evidence="9" type="ORF">FRACA_2080009</name>
</gene>
<dbReference type="InterPro" id="IPR051784">
    <property type="entry name" value="Nod_factor_ABC_transporter"/>
</dbReference>